<evidence type="ECO:0000313" key="1">
    <source>
        <dbReference type="EMBL" id="KAL0576180.1"/>
    </source>
</evidence>
<dbReference type="Proteomes" id="UP001465976">
    <property type="component" value="Unassembled WGS sequence"/>
</dbReference>
<protein>
    <submittedName>
        <fullName evidence="1">Uncharacterized protein</fullName>
    </submittedName>
</protein>
<evidence type="ECO:0000313" key="2">
    <source>
        <dbReference type="Proteomes" id="UP001465976"/>
    </source>
</evidence>
<gene>
    <name evidence="1" type="ORF">V5O48_005797</name>
</gene>
<accession>A0ABR3FLB6</accession>
<keyword evidence="2" id="KW-1185">Reference proteome</keyword>
<organism evidence="1 2">
    <name type="scientific">Marasmius crinis-equi</name>
    <dbReference type="NCBI Taxonomy" id="585013"/>
    <lineage>
        <taxon>Eukaryota</taxon>
        <taxon>Fungi</taxon>
        <taxon>Dikarya</taxon>
        <taxon>Basidiomycota</taxon>
        <taxon>Agaricomycotina</taxon>
        <taxon>Agaricomycetes</taxon>
        <taxon>Agaricomycetidae</taxon>
        <taxon>Agaricales</taxon>
        <taxon>Marasmiineae</taxon>
        <taxon>Marasmiaceae</taxon>
        <taxon>Marasmius</taxon>
    </lineage>
</organism>
<sequence length="103" mass="11842">MLLTFQETPQGPLCTIQLADGLRSTQIASLVQLLVVWRHLQSIVEPEHGFAEFGVELVDKQAQQMAEAVARLRTLLEEHWQLREMLWTMLALYLLNKRGGQEE</sequence>
<dbReference type="EMBL" id="JBAHYK010000241">
    <property type="protein sequence ID" value="KAL0576180.1"/>
    <property type="molecule type" value="Genomic_DNA"/>
</dbReference>
<reference evidence="1 2" key="1">
    <citation type="submission" date="2024-02" db="EMBL/GenBank/DDBJ databases">
        <title>A draft genome for the cacao thread blight pathogen Marasmius crinis-equi.</title>
        <authorList>
            <person name="Cohen S.P."/>
            <person name="Baruah I.K."/>
            <person name="Amoako-Attah I."/>
            <person name="Bukari Y."/>
            <person name="Meinhardt L.W."/>
            <person name="Bailey B.A."/>
        </authorList>
    </citation>
    <scope>NUCLEOTIDE SEQUENCE [LARGE SCALE GENOMIC DNA]</scope>
    <source>
        <strain evidence="1 2">GH-76</strain>
    </source>
</reference>
<proteinExistence type="predicted"/>
<name>A0ABR3FLB6_9AGAR</name>
<comment type="caution">
    <text evidence="1">The sequence shown here is derived from an EMBL/GenBank/DDBJ whole genome shotgun (WGS) entry which is preliminary data.</text>
</comment>